<evidence type="ECO:0000313" key="2">
    <source>
        <dbReference type="EMBL" id="RJE17513.1"/>
    </source>
</evidence>
<feature type="compositionally biased region" description="Basic and acidic residues" evidence="1">
    <location>
        <begin position="151"/>
        <end position="160"/>
    </location>
</feature>
<dbReference type="STRING" id="2070753.A0A3A2Z5Q2"/>
<organism evidence="2 3">
    <name type="scientific">Aspergillus sclerotialis</name>
    <dbReference type="NCBI Taxonomy" id="2070753"/>
    <lineage>
        <taxon>Eukaryota</taxon>
        <taxon>Fungi</taxon>
        <taxon>Dikarya</taxon>
        <taxon>Ascomycota</taxon>
        <taxon>Pezizomycotina</taxon>
        <taxon>Eurotiomycetes</taxon>
        <taxon>Eurotiomycetidae</taxon>
        <taxon>Eurotiales</taxon>
        <taxon>Aspergillaceae</taxon>
        <taxon>Aspergillus</taxon>
        <taxon>Aspergillus subgen. Polypaecilum</taxon>
    </lineage>
</organism>
<dbReference type="OrthoDB" id="4224309at2759"/>
<feature type="region of interest" description="Disordered" evidence="1">
    <location>
        <begin position="151"/>
        <end position="175"/>
    </location>
</feature>
<gene>
    <name evidence="2" type="ORF">PHISCL_10149</name>
</gene>
<dbReference type="AlphaFoldDB" id="A0A3A2Z5Q2"/>
<protein>
    <submittedName>
        <fullName evidence="2">Uncharacterized protein</fullName>
    </submittedName>
</protein>
<dbReference type="Proteomes" id="UP000266188">
    <property type="component" value="Unassembled WGS sequence"/>
</dbReference>
<name>A0A3A2Z5Q2_9EURO</name>
<keyword evidence="3" id="KW-1185">Reference proteome</keyword>
<evidence type="ECO:0000313" key="3">
    <source>
        <dbReference type="Proteomes" id="UP000266188"/>
    </source>
</evidence>
<evidence type="ECO:0000256" key="1">
    <source>
        <dbReference type="SAM" id="MobiDB-lite"/>
    </source>
</evidence>
<accession>A0A3A2Z5Q2</accession>
<dbReference type="EMBL" id="MVGC01000876">
    <property type="protein sequence ID" value="RJE17513.1"/>
    <property type="molecule type" value="Genomic_DNA"/>
</dbReference>
<sequence length="175" mass="20476">MSGADEACQLTEHNLQLHNRLLQRQELNIPLVTWAEKVIKQEQIHLFFRQYRFHGFDPLFHLSGDPKHQDDAHAREFIQEHPVASLKLFQQRKSMCLESPLERFLTPDGCSDTWYFAQLALAQMEIPFGSMEGMEKRKEMAEMNVLITKNNDRHRGESQEVQKNGAVHSEFTLEK</sequence>
<comment type="caution">
    <text evidence="2">The sequence shown here is derived from an EMBL/GenBank/DDBJ whole genome shotgun (WGS) entry which is preliminary data.</text>
</comment>
<proteinExistence type="predicted"/>
<reference evidence="3" key="1">
    <citation type="submission" date="2017-02" db="EMBL/GenBank/DDBJ databases">
        <authorList>
            <person name="Tafer H."/>
            <person name="Lopandic K."/>
        </authorList>
    </citation>
    <scope>NUCLEOTIDE SEQUENCE [LARGE SCALE GENOMIC DNA]</scope>
    <source>
        <strain evidence="3">CBS 366.77</strain>
    </source>
</reference>